<accession>A0ACB8ZH45</accession>
<protein>
    <submittedName>
        <fullName evidence="1">Uncharacterized protein</fullName>
    </submittedName>
</protein>
<gene>
    <name evidence="1" type="ORF">L6452_30271</name>
</gene>
<reference evidence="2" key="1">
    <citation type="journal article" date="2022" name="Mol. Ecol. Resour.">
        <title>The genomes of chicory, endive, great burdock and yacon provide insights into Asteraceae palaeo-polyploidization history and plant inulin production.</title>
        <authorList>
            <person name="Fan W."/>
            <person name="Wang S."/>
            <person name="Wang H."/>
            <person name="Wang A."/>
            <person name="Jiang F."/>
            <person name="Liu H."/>
            <person name="Zhao H."/>
            <person name="Xu D."/>
            <person name="Zhang Y."/>
        </authorList>
    </citation>
    <scope>NUCLEOTIDE SEQUENCE [LARGE SCALE GENOMIC DNA]</scope>
    <source>
        <strain evidence="2">cv. Niubang</strain>
    </source>
</reference>
<comment type="caution">
    <text evidence="1">The sequence shown here is derived from an EMBL/GenBank/DDBJ whole genome shotgun (WGS) entry which is preliminary data.</text>
</comment>
<dbReference type="EMBL" id="CM042056">
    <property type="protein sequence ID" value="KAI3697327.1"/>
    <property type="molecule type" value="Genomic_DNA"/>
</dbReference>
<evidence type="ECO:0000313" key="2">
    <source>
        <dbReference type="Proteomes" id="UP001055879"/>
    </source>
</evidence>
<sequence>MKKPIESPPQHEPFTNNLSTMRTMGIPSDVFWLAALVQSVSELEFGQQNDIKAIAFYLRLLLFIDGLWRI</sequence>
<name>A0ACB8ZH45_ARCLA</name>
<evidence type="ECO:0000313" key="1">
    <source>
        <dbReference type="EMBL" id="KAI3697327.1"/>
    </source>
</evidence>
<keyword evidence="2" id="KW-1185">Reference proteome</keyword>
<dbReference type="Proteomes" id="UP001055879">
    <property type="component" value="Linkage Group LG10"/>
</dbReference>
<proteinExistence type="predicted"/>
<organism evidence="1 2">
    <name type="scientific">Arctium lappa</name>
    <name type="common">Greater burdock</name>
    <name type="synonym">Lappa major</name>
    <dbReference type="NCBI Taxonomy" id="4217"/>
    <lineage>
        <taxon>Eukaryota</taxon>
        <taxon>Viridiplantae</taxon>
        <taxon>Streptophyta</taxon>
        <taxon>Embryophyta</taxon>
        <taxon>Tracheophyta</taxon>
        <taxon>Spermatophyta</taxon>
        <taxon>Magnoliopsida</taxon>
        <taxon>eudicotyledons</taxon>
        <taxon>Gunneridae</taxon>
        <taxon>Pentapetalae</taxon>
        <taxon>asterids</taxon>
        <taxon>campanulids</taxon>
        <taxon>Asterales</taxon>
        <taxon>Asteraceae</taxon>
        <taxon>Carduoideae</taxon>
        <taxon>Cardueae</taxon>
        <taxon>Arctiinae</taxon>
        <taxon>Arctium</taxon>
    </lineage>
</organism>
<reference evidence="1 2" key="2">
    <citation type="journal article" date="2022" name="Mol. Ecol. Resour.">
        <title>The genomes of chicory, endive, great burdock and yacon provide insights into Asteraceae paleo-polyploidization history and plant inulin production.</title>
        <authorList>
            <person name="Fan W."/>
            <person name="Wang S."/>
            <person name="Wang H."/>
            <person name="Wang A."/>
            <person name="Jiang F."/>
            <person name="Liu H."/>
            <person name="Zhao H."/>
            <person name="Xu D."/>
            <person name="Zhang Y."/>
        </authorList>
    </citation>
    <scope>NUCLEOTIDE SEQUENCE [LARGE SCALE GENOMIC DNA]</scope>
    <source>
        <strain evidence="2">cv. Niubang</strain>
    </source>
</reference>